<dbReference type="InterPro" id="IPR016161">
    <property type="entry name" value="Ald_DH/histidinol_DH"/>
</dbReference>
<dbReference type="EC" id="1.2.1.39" evidence="5"/>
<dbReference type="InterPro" id="IPR016160">
    <property type="entry name" value="Ald_DH_CS_CYS"/>
</dbReference>
<evidence type="ECO:0000313" key="5">
    <source>
        <dbReference type="EMBL" id="MDQ0475311.1"/>
    </source>
</evidence>
<dbReference type="Gene3D" id="3.40.605.10">
    <property type="entry name" value="Aldehyde Dehydrogenase, Chain A, domain 1"/>
    <property type="match status" value="1"/>
</dbReference>
<dbReference type="Pfam" id="PF00171">
    <property type="entry name" value="Aldedh"/>
    <property type="match status" value="1"/>
</dbReference>
<feature type="active site" evidence="2">
    <location>
        <position position="270"/>
    </location>
</feature>
<dbReference type="Gene3D" id="3.40.309.10">
    <property type="entry name" value="Aldehyde Dehydrogenase, Chain A, domain 2"/>
    <property type="match status" value="1"/>
</dbReference>
<comment type="caution">
    <text evidence="5">The sequence shown here is derived from an EMBL/GenBank/DDBJ whole genome shotgun (WGS) entry which is preliminary data.</text>
</comment>
<dbReference type="RefSeq" id="WP_307286366.1">
    <property type="nucleotide sequence ID" value="NZ_JAUSVX010000033.1"/>
</dbReference>
<sequence length="499" mass="53354">MKIDVTRPELGAAAAAFLARPHKLLIDGQWAEARNGATIDVEDPATEEIIATIQGGDEADIDRAVAAARRAFESGPWPRTSAADRSRLLWRLADLLERHAEELAELEALDVGKPLSKARTDDIPDAISVFRYFSGAPTRLTGETIPVSSAGDFHAYTLREPVGVVGQIIPWNYPLIMASWKVAPALAAGCTIVLKPAEQTSLTALRLGELALEAGVPPGVFNVVTGLGERAGAALAAHPDVDKIAFTGSTAIGKRIVQAAIGNLKRVSLELGGKSPAIIFPDADLDHAIAGAADAIFYNQGQTCTAGSRLFAHKSIYDRVIDGVAGAAGRLTLGHGLDPRVTLGPLVSRRQHQRVAGYLESGRSEGAEVVTGGRAVGHRGYFIEPTVLARTDRTMTVVREEIFGPVVCVQSYDDEDLDAIARFANDTIYGLRASVWTRDLRVAHLMARKMKAGGIGINCHNYAEPSWPFGGFKQSGWGRELGKDALELYTETKSVAARL</sequence>
<dbReference type="GO" id="GO:0008957">
    <property type="term" value="F:phenylacetaldehyde dehydrogenase (NAD+) activity"/>
    <property type="evidence" value="ECO:0007669"/>
    <property type="project" value="UniProtKB-EC"/>
</dbReference>
<reference evidence="5 6" key="1">
    <citation type="submission" date="2023-07" db="EMBL/GenBank/DDBJ databases">
        <title>Genomic Encyclopedia of Type Strains, Phase IV (KMG-IV): sequencing the most valuable type-strain genomes for metagenomic binning, comparative biology and taxonomic classification.</title>
        <authorList>
            <person name="Goeker M."/>
        </authorList>
    </citation>
    <scope>NUCLEOTIDE SEQUENCE [LARGE SCALE GENOMIC DNA]</scope>
    <source>
        <strain evidence="5 6">DSM 19619</strain>
    </source>
</reference>
<dbReference type="InterPro" id="IPR029510">
    <property type="entry name" value="Ald_DH_CS_GLU"/>
</dbReference>
<protein>
    <submittedName>
        <fullName evidence="5">Phenylacetaldehyde dehydrogenase</fullName>
        <ecNumber evidence="5">1.2.1.39</ecNumber>
    </submittedName>
</protein>
<gene>
    <name evidence="5" type="ORF">QO011_008354</name>
</gene>
<evidence type="ECO:0000256" key="1">
    <source>
        <dbReference type="ARBA" id="ARBA00023002"/>
    </source>
</evidence>
<evidence type="ECO:0000256" key="2">
    <source>
        <dbReference type="PROSITE-ProRule" id="PRU10007"/>
    </source>
</evidence>
<organism evidence="5 6">
    <name type="scientific">Labrys wisconsinensis</name>
    <dbReference type="NCBI Taxonomy" id="425677"/>
    <lineage>
        <taxon>Bacteria</taxon>
        <taxon>Pseudomonadati</taxon>
        <taxon>Pseudomonadota</taxon>
        <taxon>Alphaproteobacteria</taxon>
        <taxon>Hyphomicrobiales</taxon>
        <taxon>Xanthobacteraceae</taxon>
        <taxon>Labrys</taxon>
    </lineage>
</organism>
<dbReference type="PROSITE" id="PS00687">
    <property type="entry name" value="ALDEHYDE_DEHYDR_GLU"/>
    <property type="match status" value="1"/>
</dbReference>
<name>A0ABU0JLY5_9HYPH</name>
<evidence type="ECO:0000259" key="4">
    <source>
        <dbReference type="Pfam" id="PF00171"/>
    </source>
</evidence>
<keyword evidence="1 3" id="KW-0560">Oxidoreductase</keyword>
<keyword evidence="6" id="KW-1185">Reference proteome</keyword>
<dbReference type="SUPFAM" id="SSF53720">
    <property type="entry name" value="ALDH-like"/>
    <property type="match status" value="1"/>
</dbReference>
<accession>A0ABU0JLY5</accession>
<dbReference type="PROSITE" id="PS00070">
    <property type="entry name" value="ALDEHYDE_DEHYDR_CYS"/>
    <property type="match status" value="1"/>
</dbReference>
<dbReference type="PANTHER" id="PTHR11699">
    <property type="entry name" value="ALDEHYDE DEHYDROGENASE-RELATED"/>
    <property type="match status" value="1"/>
</dbReference>
<evidence type="ECO:0000313" key="6">
    <source>
        <dbReference type="Proteomes" id="UP001242480"/>
    </source>
</evidence>
<dbReference type="EMBL" id="JAUSVX010000033">
    <property type="protein sequence ID" value="MDQ0475311.1"/>
    <property type="molecule type" value="Genomic_DNA"/>
</dbReference>
<dbReference type="InterPro" id="IPR016162">
    <property type="entry name" value="Ald_DH_N"/>
</dbReference>
<evidence type="ECO:0000256" key="3">
    <source>
        <dbReference type="RuleBase" id="RU003345"/>
    </source>
</evidence>
<dbReference type="Proteomes" id="UP001242480">
    <property type="component" value="Unassembled WGS sequence"/>
</dbReference>
<feature type="domain" description="Aldehyde dehydrogenase" evidence="4">
    <location>
        <begin position="30"/>
        <end position="495"/>
    </location>
</feature>
<proteinExistence type="inferred from homology"/>
<dbReference type="InterPro" id="IPR015590">
    <property type="entry name" value="Aldehyde_DH_dom"/>
</dbReference>
<comment type="similarity">
    <text evidence="3">Belongs to the aldehyde dehydrogenase family.</text>
</comment>
<dbReference type="InterPro" id="IPR016163">
    <property type="entry name" value="Ald_DH_C"/>
</dbReference>